<gene>
    <name evidence="1" type="ORF">HZT40_01340</name>
</gene>
<protein>
    <submittedName>
        <fullName evidence="1">Uncharacterized protein</fullName>
    </submittedName>
</protein>
<organism evidence="1 2">
    <name type="scientific">Candidatus Thiothrix singaporensis</name>
    <dbReference type="NCBI Taxonomy" id="2799669"/>
    <lineage>
        <taxon>Bacteria</taxon>
        <taxon>Pseudomonadati</taxon>
        <taxon>Pseudomonadota</taxon>
        <taxon>Gammaproteobacteria</taxon>
        <taxon>Thiotrichales</taxon>
        <taxon>Thiotrichaceae</taxon>
        <taxon>Thiothrix</taxon>
    </lineage>
</organism>
<reference evidence="1" key="1">
    <citation type="submission" date="2020-06" db="EMBL/GenBank/DDBJ databases">
        <title>Analysis procedures for assessing recovery of high quality, complete, closed genomes from Nanopore long read metagenome sequencing.</title>
        <authorList>
            <person name="Bessarab I."/>
            <person name="Arumugam K."/>
            <person name="Haryono M."/>
            <person name="Liu X."/>
            <person name="Roy S."/>
            <person name="Zuniga-Montanez R.E."/>
            <person name="Qiu G."/>
            <person name="Drautz-Moses D.I."/>
            <person name="Law Y.Y."/>
            <person name="Wuertz S."/>
            <person name="Lauro F.M."/>
            <person name="Huson D.H."/>
            <person name="Williams R.B."/>
        </authorList>
    </citation>
    <scope>NUCLEOTIDE SEQUENCE [LARGE SCALE GENOMIC DNA]</scope>
    <source>
        <strain evidence="1">SSD2</strain>
    </source>
</reference>
<dbReference type="AlphaFoldDB" id="A0A7L6AMZ7"/>
<keyword evidence="2" id="KW-1185">Reference proteome</keyword>
<sequence>MSIQTRIAFTELENLINSLAGTNGSGLRGYVELDPTSAVIRLRIKPEDAT</sequence>
<evidence type="ECO:0000313" key="1">
    <source>
        <dbReference type="EMBL" id="QLQ30481.1"/>
    </source>
</evidence>
<dbReference type="EMBL" id="CP059265">
    <property type="protein sequence ID" value="QLQ30481.1"/>
    <property type="molecule type" value="Genomic_DNA"/>
</dbReference>
<proteinExistence type="predicted"/>
<accession>A0A7L6AMZ7</accession>
<dbReference type="Proteomes" id="UP000510621">
    <property type="component" value="Chromosome"/>
</dbReference>
<name>A0A7L6AMZ7_9GAMM</name>
<evidence type="ECO:0000313" key="2">
    <source>
        <dbReference type="Proteomes" id="UP000510621"/>
    </source>
</evidence>
<dbReference type="KEGG" id="this:HZT40_01340"/>